<evidence type="ECO:0000256" key="1">
    <source>
        <dbReference type="SAM" id="MobiDB-lite"/>
    </source>
</evidence>
<dbReference type="AlphaFoldDB" id="A0A8X6Q7X1"/>
<reference evidence="2" key="1">
    <citation type="submission" date="2020-08" db="EMBL/GenBank/DDBJ databases">
        <title>Multicomponent nature underlies the extraordinary mechanical properties of spider dragline silk.</title>
        <authorList>
            <person name="Kono N."/>
            <person name="Nakamura H."/>
            <person name="Mori M."/>
            <person name="Yoshida Y."/>
            <person name="Ohtoshi R."/>
            <person name="Malay A.D."/>
            <person name="Moran D.A.P."/>
            <person name="Tomita M."/>
            <person name="Numata K."/>
            <person name="Arakawa K."/>
        </authorList>
    </citation>
    <scope>NUCLEOTIDE SEQUENCE</scope>
</reference>
<feature type="compositionally biased region" description="Basic and acidic residues" evidence="1">
    <location>
        <begin position="1"/>
        <end position="17"/>
    </location>
</feature>
<protein>
    <submittedName>
        <fullName evidence="2">Uncharacterized protein</fullName>
    </submittedName>
</protein>
<name>A0A8X6Q7X1_NEPPI</name>
<evidence type="ECO:0000313" key="3">
    <source>
        <dbReference type="Proteomes" id="UP000887013"/>
    </source>
</evidence>
<keyword evidence="3" id="KW-1185">Reference proteome</keyword>
<organism evidence="2 3">
    <name type="scientific">Nephila pilipes</name>
    <name type="common">Giant wood spider</name>
    <name type="synonym">Nephila maculata</name>
    <dbReference type="NCBI Taxonomy" id="299642"/>
    <lineage>
        <taxon>Eukaryota</taxon>
        <taxon>Metazoa</taxon>
        <taxon>Ecdysozoa</taxon>
        <taxon>Arthropoda</taxon>
        <taxon>Chelicerata</taxon>
        <taxon>Arachnida</taxon>
        <taxon>Araneae</taxon>
        <taxon>Araneomorphae</taxon>
        <taxon>Entelegynae</taxon>
        <taxon>Araneoidea</taxon>
        <taxon>Nephilidae</taxon>
        <taxon>Nephila</taxon>
    </lineage>
</organism>
<feature type="compositionally biased region" description="Basic and acidic residues" evidence="1">
    <location>
        <begin position="89"/>
        <end position="104"/>
    </location>
</feature>
<dbReference type="EMBL" id="BMAW01076960">
    <property type="protein sequence ID" value="GFU04007.1"/>
    <property type="molecule type" value="Genomic_DNA"/>
</dbReference>
<feature type="compositionally biased region" description="Polar residues" evidence="1">
    <location>
        <begin position="48"/>
        <end position="69"/>
    </location>
</feature>
<dbReference type="Proteomes" id="UP000887013">
    <property type="component" value="Unassembled WGS sequence"/>
</dbReference>
<proteinExistence type="predicted"/>
<gene>
    <name evidence="2" type="ORF">NPIL_668991</name>
</gene>
<sequence length="104" mass="11879">MFNLEFGERNHSNEDQKLVPATQRRIVSQRIPTPEISFASKIKKKPLSCTTQTDSSTYQSLSTTLPSSKTENRNGKGPIKSPRKNKHTQIREAMDDRRKNPPKI</sequence>
<evidence type="ECO:0000313" key="2">
    <source>
        <dbReference type="EMBL" id="GFU04007.1"/>
    </source>
</evidence>
<feature type="region of interest" description="Disordered" evidence="1">
    <location>
        <begin position="1"/>
        <end position="104"/>
    </location>
</feature>
<comment type="caution">
    <text evidence="2">The sequence shown here is derived from an EMBL/GenBank/DDBJ whole genome shotgun (WGS) entry which is preliminary data.</text>
</comment>
<accession>A0A8X6Q7X1</accession>